<comment type="caution">
    <text evidence="2">The sequence shown here is derived from an EMBL/GenBank/DDBJ whole genome shotgun (WGS) entry which is preliminary data.</text>
</comment>
<evidence type="ECO:0000313" key="3">
    <source>
        <dbReference type="Proteomes" id="UP001288620"/>
    </source>
</evidence>
<name>A0ABU5LFU5_9GAMM</name>
<proteinExistence type="predicted"/>
<reference evidence="3" key="1">
    <citation type="submission" date="2023-07" db="EMBL/GenBank/DDBJ databases">
        <title>Structural and functional analysis of rice phyllospheric bacteria for their antimicrobial properties and defense elicitation against blast disease.</title>
        <authorList>
            <person name="Sahu K.P."/>
            <person name="Asharani P."/>
            <person name="Kumar M."/>
            <person name="Reddy B."/>
            <person name="Kumar A."/>
        </authorList>
    </citation>
    <scope>NUCLEOTIDE SEQUENCE [LARGE SCALE GENOMIC DNA]</scope>
    <source>
        <strain evidence="3">OsEp_Plm_30P10</strain>
    </source>
</reference>
<keyword evidence="3" id="KW-1185">Reference proteome</keyword>
<evidence type="ECO:0000256" key="1">
    <source>
        <dbReference type="SAM" id="SignalP"/>
    </source>
</evidence>
<dbReference type="Proteomes" id="UP001288620">
    <property type="component" value="Unassembled WGS sequence"/>
</dbReference>
<sequence length="127" mass="14208">MLKFTLGFALAFFSINSQADCWIVGNLHGMSTSKSDAYQFSKDAFSNRSFRITAEKDYSSVSGSDLNYIGINPMSVLGTFKEGDRRSVETWNISSDRKKVFYTMTRTGFYDEIDGIKAFVGDVLGKC</sequence>
<evidence type="ECO:0000313" key="2">
    <source>
        <dbReference type="EMBL" id="MDZ7278810.1"/>
    </source>
</evidence>
<organism evidence="2 3">
    <name type="scientific">Pantoea eucrina</name>
    <dbReference type="NCBI Taxonomy" id="472693"/>
    <lineage>
        <taxon>Bacteria</taxon>
        <taxon>Pseudomonadati</taxon>
        <taxon>Pseudomonadota</taxon>
        <taxon>Gammaproteobacteria</taxon>
        <taxon>Enterobacterales</taxon>
        <taxon>Erwiniaceae</taxon>
        <taxon>Pantoea</taxon>
    </lineage>
</organism>
<gene>
    <name evidence="2" type="ORF">N4G40_11065</name>
</gene>
<dbReference type="EMBL" id="JAOBTT010000001">
    <property type="protein sequence ID" value="MDZ7278810.1"/>
    <property type="molecule type" value="Genomic_DNA"/>
</dbReference>
<dbReference type="RefSeq" id="WP_322542741.1">
    <property type="nucleotide sequence ID" value="NZ_JAOBTT010000001.1"/>
</dbReference>
<accession>A0ABU5LFU5</accession>
<keyword evidence="1" id="KW-0732">Signal</keyword>
<protein>
    <submittedName>
        <fullName evidence="2">Uncharacterized protein</fullName>
    </submittedName>
</protein>
<feature type="signal peptide" evidence="1">
    <location>
        <begin position="1"/>
        <end position="19"/>
    </location>
</feature>
<feature type="chain" id="PRO_5045490338" evidence="1">
    <location>
        <begin position="20"/>
        <end position="127"/>
    </location>
</feature>